<sequence length="101" mass="11553">MDAVFFLLQAALDLFWWAVVVAVIVQLLVQFGVLDTRNRFVWAVADFLYRITEPAFRRVRRWLPDLGAVDLSPLVVLLLITAAGILLNAVRRYMILGGLYF</sequence>
<organism evidence="2 3">
    <name type="scientific">Caldovatus aquaticus</name>
    <dbReference type="NCBI Taxonomy" id="2865671"/>
    <lineage>
        <taxon>Bacteria</taxon>
        <taxon>Pseudomonadati</taxon>
        <taxon>Pseudomonadota</taxon>
        <taxon>Alphaproteobacteria</taxon>
        <taxon>Acetobacterales</taxon>
        <taxon>Roseomonadaceae</taxon>
        <taxon>Caldovatus</taxon>
    </lineage>
</organism>
<evidence type="ECO:0000313" key="3">
    <source>
        <dbReference type="Proteomes" id="UP001519924"/>
    </source>
</evidence>
<evidence type="ECO:0000256" key="1">
    <source>
        <dbReference type="SAM" id="Phobius"/>
    </source>
</evidence>
<feature type="transmembrane region" description="Helical" evidence="1">
    <location>
        <begin position="66"/>
        <end position="90"/>
    </location>
</feature>
<proteinExistence type="predicted"/>
<dbReference type="EMBL" id="JAHZUY010000003">
    <property type="protein sequence ID" value="MBW8268240.1"/>
    <property type="molecule type" value="Genomic_DNA"/>
</dbReference>
<comment type="caution">
    <text evidence="2">The sequence shown here is derived from an EMBL/GenBank/DDBJ whole genome shotgun (WGS) entry which is preliminary data.</text>
</comment>
<keyword evidence="1" id="KW-1133">Transmembrane helix</keyword>
<dbReference type="Proteomes" id="UP001519924">
    <property type="component" value="Unassembled WGS sequence"/>
</dbReference>
<accession>A0ABS7F0G5</accession>
<keyword evidence="1" id="KW-0812">Transmembrane</keyword>
<dbReference type="Pfam" id="PF02325">
    <property type="entry name" value="CCB3_YggT"/>
    <property type="match status" value="1"/>
</dbReference>
<feature type="transmembrane region" description="Helical" evidence="1">
    <location>
        <begin position="14"/>
        <end position="34"/>
    </location>
</feature>
<keyword evidence="3" id="KW-1185">Reference proteome</keyword>
<gene>
    <name evidence="2" type="ORF">K1J50_01940</name>
</gene>
<evidence type="ECO:0000313" key="2">
    <source>
        <dbReference type="EMBL" id="MBW8268240.1"/>
    </source>
</evidence>
<name>A0ABS7F0G5_9PROT</name>
<protein>
    <submittedName>
        <fullName evidence="2">YggT family protein</fullName>
    </submittedName>
</protein>
<dbReference type="InterPro" id="IPR003425">
    <property type="entry name" value="CCB3/YggT"/>
</dbReference>
<reference evidence="2 3" key="1">
    <citation type="submission" date="2021-08" db="EMBL/GenBank/DDBJ databases">
        <title>Caldovatus sediminis gen. nov., sp. nov., a moderately thermophilic bacterium isolated from a hot spring.</title>
        <authorList>
            <person name="Hu C.-J."/>
            <person name="Li W.-J."/>
            <person name="Xian W.-D."/>
        </authorList>
    </citation>
    <scope>NUCLEOTIDE SEQUENCE [LARGE SCALE GENOMIC DNA]</scope>
    <source>
        <strain evidence="2 3">SYSU G05006</strain>
    </source>
</reference>
<keyword evidence="1" id="KW-0472">Membrane</keyword>